<feature type="compositionally biased region" description="Acidic residues" evidence="6">
    <location>
        <begin position="261"/>
        <end position="272"/>
    </location>
</feature>
<evidence type="ECO:0000256" key="3">
    <source>
        <dbReference type="ARBA" id="ARBA00006341"/>
    </source>
</evidence>
<dbReference type="InterPro" id="IPR039557">
    <property type="entry name" value="AHAS_ACT"/>
</dbReference>
<dbReference type="OMA" id="KRAHRTH"/>
<dbReference type="GO" id="GO:0009097">
    <property type="term" value="P:isoleucine biosynthetic process"/>
    <property type="evidence" value="ECO:0007669"/>
    <property type="project" value="UniProtKB-UniPathway"/>
</dbReference>
<dbReference type="Pfam" id="PF10369">
    <property type="entry name" value="ALS_ss_C"/>
    <property type="match status" value="1"/>
</dbReference>
<evidence type="ECO:0000256" key="2">
    <source>
        <dbReference type="ARBA" id="ARBA00005025"/>
    </source>
</evidence>
<dbReference type="NCBIfam" id="TIGR00119">
    <property type="entry name" value="acolac_sm"/>
    <property type="match status" value="1"/>
</dbReference>
<dbReference type="STRING" id="13706.A0A1X2H4W1"/>
<dbReference type="InterPro" id="IPR004789">
    <property type="entry name" value="Acetalactate_synth_ssu"/>
</dbReference>
<proteinExistence type="inferred from homology"/>
<dbReference type="GO" id="GO:0005948">
    <property type="term" value="C:acetolactate synthase complex"/>
    <property type="evidence" value="ECO:0007669"/>
    <property type="project" value="TreeGrafter"/>
</dbReference>
<dbReference type="Proteomes" id="UP000242180">
    <property type="component" value="Unassembled WGS sequence"/>
</dbReference>
<dbReference type="GO" id="GO:0042645">
    <property type="term" value="C:mitochondrial nucleoid"/>
    <property type="evidence" value="ECO:0007669"/>
    <property type="project" value="TreeGrafter"/>
</dbReference>
<dbReference type="GO" id="GO:1990610">
    <property type="term" value="F:acetolactate synthase regulator activity"/>
    <property type="evidence" value="ECO:0007669"/>
    <property type="project" value="InterPro"/>
</dbReference>
<evidence type="ECO:0000256" key="5">
    <source>
        <dbReference type="ARBA" id="ARBA00023304"/>
    </source>
</evidence>
<dbReference type="UniPathway" id="UPA00049">
    <property type="reaction ID" value="UER00059"/>
</dbReference>
<dbReference type="Pfam" id="PF22629">
    <property type="entry name" value="ACT_AHAS_ss"/>
    <property type="match status" value="1"/>
</dbReference>
<feature type="domain" description="ACT" evidence="7">
    <location>
        <begin position="73"/>
        <end position="150"/>
    </location>
</feature>
<dbReference type="InterPro" id="IPR019455">
    <property type="entry name" value="Acetolactate_synth_ssu_C"/>
</dbReference>
<gene>
    <name evidence="8" type="ORF">BCR43DRAFT_462428</name>
</gene>
<accession>A0A1X2H4W1</accession>
<comment type="caution">
    <text evidence="8">The sequence shown here is derived from an EMBL/GenBank/DDBJ whole genome shotgun (WGS) entry which is preliminary data.</text>
</comment>
<dbReference type="PROSITE" id="PS51671">
    <property type="entry name" value="ACT"/>
    <property type="match status" value="1"/>
</dbReference>
<name>A0A1X2H4W1_SYNRA</name>
<dbReference type="EMBL" id="MCGN01000009">
    <property type="protein sequence ID" value="ORY93411.1"/>
    <property type="molecule type" value="Genomic_DNA"/>
</dbReference>
<reference evidence="8 9" key="1">
    <citation type="submission" date="2016-07" db="EMBL/GenBank/DDBJ databases">
        <title>Pervasive Adenine N6-methylation of Active Genes in Fungi.</title>
        <authorList>
            <consortium name="DOE Joint Genome Institute"/>
            <person name="Mondo S.J."/>
            <person name="Dannebaum R.O."/>
            <person name="Kuo R.C."/>
            <person name="Labutti K."/>
            <person name="Haridas S."/>
            <person name="Kuo A."/>
            <person name="Salamov A."/>
            <person name="Ahrendt S.R."/>
            <person name="Lipzen A."/>
            <person name="Sullivan W."/>
            <person name="Andreopoulos W.B."/>
            <person name="Clum A."/>
            <person name="Lindquist E."/>
            <person name="Daum C."/>
            <person name="Ramamoorthy G.K."/>
            <person name="Gryganskyi A."/>
            <person name="Culley D."/>
            <person name="Magnuson J.K."/>
            <person name="James T.Y."/>
            <person name="O'Malley M.A."/>
            <person name="Stajich J.E."/>
            <person name="Spatafora J.W."/>
            <person name="Visel A."/>
            <person name="Grigoriev I.V."/>
        </authorList>
    </citation>
    <scope>NUCLEOTIDE SEQUENCE [LARGE SCALE GENOMIC DNA]</scope>
    <source>
        <strain evidence="8 9">NRRL 2496</strain>
    </source>
</reference>
<keyword evidence="4" id="KW-0028">Amino-acid biosynthesis</keyword>
<comment type="similarity">
    <text evidence="3">Belongs to the acetolactate synthase small subunit family.</text>
</comment>
<dbReference type="SUPFAM" id="SSF55021">
    <property type="entry name" value="ACT-like"/>
    <property type="match status" value="2"/>
</dbReference>
<dbReference type="PANTHER" id="PTHR31242:SF2">
    <property type="entry name" value="ACETOLACTATE SYNTHASE SMALL SUBUNIT, MITOCHONDRIAL"/>
    <property type="match status" value="1"/>
</dbReference>
<evidence type="ECO:0000313" key="8">
    <source>
        <dbReference type="EMBL" id="ORY93411.1"/>
    </source>
</evidence>
<dbReference type="FunCoup" id="A0A1X2H4W1">
    <property type="interactions" value="138"/>
</dbReference>
<dbReference type="UniPathway" id="UPA00047">
    <property type="reaction ID" value="UER00055"/>
</dbReference>
<organism evidence="8 9">
    <name type="scientific">Syncephalastrum racemosum</name>
    <name type="common">Filamentous fungus</name>
    <dbReference type="NCBI Taxonomy" id="13706"/>
    <lineage>
        <taxon>Eukaryota</taxon>
        <taxon>Fungi</taxon>
        <taxon>Fungi incertae sedis</taxon>
        <taxon>Mucoromycota</taxon>
        <taxon>Mucoromycotina</taxon>
        <taxon>Mucoromycetes</taxon>
        <taxon>Mucorales</taxon>
        <taxon>Syncephalastraceae</taxon>
        <taxon>Syncephalastrum</taxon>
    </lineage>
</organism>
<dbReference type="InterPro" id="IPR053050">
    <property type="entry name" value="ALS_regulatory_subunit"/>
</dbReference>
<comment type="pathway">
    <text evidence="2">Amino-acid biosynthesis; L-valine biosynthesis; L-valine from pyruvate: step 1/4.</text>
</comment>
<dbReference type="InterPro" id="IPR045865">
    <property type="entry name" value="ACT-like_dom_sf"/>
</dbReference>
<dbReference type="Gene3D" id="3.30.70.1150">
    <property type="entry name" value="ACT-like. Chain A, domain 2"/>
    <property type="match status" value="1"/>
</dbReference>
<evidence type="ECO:0000256" key="4">
    <source>
        <dbReference type="ARBA" id="ARBA00022605"/>
    </source>
</evidence>
<evidence type="ECO:0000313" key="9">
    <source>
        <dbReference type="Proteomes" id="UP000242180"/>
    </source>
</evidence>
<dbReference type="GO" id="GO:0009099">
    <property type="term" value="P:L-valine biosynthetic process"/>
    <property type="evidence" value="ECO:0007669"/>
    <property type="project" value="UniProtKB-UniPathway"/>
</dbReference>
<dbReference type="OrthoDB" id="2013116at2759"/>
<dbReference type="PANTHER" id="PTHR31242">
    <property type="entry name" value="ACETOLACTATE SYNTHASE SMALL SUBUNIT, MITOCHONDRIAL"/>
    <property type="match status" value="1"/>
</dbReference>
<evidence type="ECO:0000256" key="6">
    <source>
        <dbReference type="SAM" id="MobiDB-lite"/>
    </source>
</evidence>
<dbReference type="FunFam" id="3.30.70.260:FF:000001">
    <property type="entry name" value="Acetolactate synthase, small subunit"/>
    <property type="match status" value="1"/>
</dbReference>
<dbReference type="CDD" id="cd04878">
    <property type="entry name" value="ACT_AHAS"/>
    <property type="match status" value="1"/>
</dbReference>
<protein>
    <submittedName>
        <fullName evidence="8">Small subunit of acetolactate synthase-domain-containing protein</fullName>
    </submittedName>
</protein>
<dbReference type="AlphaFoldDB" id="A0A1X2H4W1"/>
<evidence type="ECO:0000256" key="1">
    <source>
        <dbReference type="ARBA" id="ARBA00004974"/>
    </source>
</evidence>
<dbReference type="InterPro" id="IPR002912">
    <property type="entry name" value="ACT_dom"/>
</dbReference>
<comment type="pathway">
    <text evidence="1">Amino-acid biosynthesis; L-isoleucine biosynthesis; L-isoleucine from 2-oxobutanoate: step 1/4.</text>
</comment>
<evidence type="ECO:0000259" key="7">
    <source>
        <dbReference type="PROSITE" id="PS51671"/>
    </source>
</evidence>
<dbReference type="Gene3D" id="3.30.70.260">
    <property type="match status" value="1"/>
</dbReference>
<sequence>MLVKSLTARLGCPLASTIIRSVPAYRAIHASAIVARRGGFLPVNPTPTVEEAVTNILHNTPQPQPTHVGGRHILSCLAHNEPGVISRVSGILQSRGFNIESLVAAHTELPGLSRMTVVLNGEGRQIEQAKRQLEDVVPMWAVLDYSNTKLVERELLLVRVSILGPEAQVADAEEEDIPEPNVAWASQKLRETSAHLRALTELTRLFEGRLLDVSSESVIIELCAKPGRITSFIKLCRPFGILEASRTGVMALPRSPVQDAPGEDEEEEEERETVDATQLPPG</sequence>
<dbReference type="InterPro" id="IPR027271">
    <property type="entry name" value="Acetolactate_synth/TF_NikR_C"/>
</dbReference>
<dbReference type="InParanoid" id="A0A1X2H4W1"/>
<keyword evidence="9" id="KW-1185">Reference proteome</keyword>
<dbReference type="InterPro" id="IPR054480">
    <property type="entry name" value="AHAS_small-like_ACT"/>
</dbReference>
<feature type="region of interest" description="Disordered" evidence="6">
    <location>
        <begin position="252"/>
        <end position="282"/>
    </location>
</feature>
<keyword evidence="5" id="KW-0100">Branched-chain amino acid biosynthesis</keyword>